<keyword evidence="13" id="KW-1185">Reference proteome</keyword>
<dbReference type="InterPro" id="IPR036187">
    <property type="entry name" value="DNA_mismatch_repair_MutS_sf"/>
</dbReference>
<dbReference type="NCBIfam" id="NF003810">
    <property type="entry name" value="PRK05399.1"/>
    <property type="match status" value="1"/>
</dbReference>
<dbReference type="InterPro" id="IPR007861">
    <property type="entry name" value="DNA_mismatch_repair_MutS_clamp"/>
</dbReference>
<keyword evidence="5 9" id="KW-0067">ATP-binding</keyword>
<keyword evidence="7 9" id="KW-0234">DNA repair</keyword>
<dbReference type="OrthoDB" id="9802448at2"/>
<evidence type="ECO:0000256" key="4">
    <source>
        <dbReference type="ARBA" id="ARBA00022763"/>
    </source>
</evidence>
<dbReference type="InterPro" id="IPR007695">
    <property type="entry name" value="DNA_mismatch_repair_MutS-lik_N"/>
</dbReference>
<evidence type="ECO:0000259" key="11">
    <source>
        <dbReference type="PROSITE" id="PS00486"/>
    </source>
</evidence>
<evidence type="ECO:0000256" key="7">
    <source>
        <dbReference type="ARBA" id="ARBA00023204"/>
    </source>
</evidence>
<dbReference type="PANTHER" id="PTHR11361">
    <property type="entry name" value="DNA MISMATCH REPAIR PROTEIN MUTS FAMILY MEMBER"/>
    <property type="match status" value="1"/>
</dbReference>
<dbReference type="InterPro" id="IPR000432">
    <property type="entry name" value="DNA_mismatch_repair_MutS_C"/>
</dbReference>
<accession>A0A1Q8QVX1</accession>
<proteinExistence type="inferred from homology"/>
<dbReference type="PANTHER" id="PTHR11361:SF34">
    <property type="entry name" value="DNA MISMATCH REPAIR PROTEIN MSH1, MITOCHONDRIAL"/>
    <property type="match status" value="1"/>
</dbReference>
<dbReference type="NCBIfam" id="TIGR01070">
    <property type="entry name" value="mutS1"/>
    <property type="match status" value="1"/>
</dbReference>
<dbReference type="PIRSF" id="PIRSF037677">
    <property type="entry name" value="DNA_mis_repair_Msh6"/>
    <property type="match status" value="1"/>
</dbReference>
<evidence type="ECO:0000256" key="3">
    <source>
        <dbReference type="ARBA" id="ARBA00022741"/>
    </source>
</evidence>
<dbReference type="InterPro" id="IPR007860">
    <property type="entry name" value="DNA_mmatch_repair_MutS_con_dom"/>
</dbReference>
<dbReference type="HAMAP" id="MF_00096">
    <property type="entry name" value="MutS"/>
    <property type="match status" value="1"/>
</dbReference>
<dbReference type="FunFam" id="1.10.1420.10:FF:000001">
    <property type="entry name" value="DNA mismatch repair protein MutS"/>
    <property type="match status" value="1"/>
</dbReference>
<dbReference type="AlphaFoldDB" id="A0A1Q8QVX1"/>
<dbReference type="RefSeq" id="WP_075365227.1">
    <property type="nucleotide sequence ID" value="NZ_MLBF01000018.1"/>
</dbReference>
<dbReference type="SUPFAM" id="SSF52540">
    <property type="entry name" value="P-loop containing nucleoside triphosphate hydrolases"/>
    <property type="match status" value="1"/>
</dbReference>
<dbReference type="GO" id="GO:0006298">
    <property type="term" value="P:mismatch repair"/>
    <property type="evidence" value="ECO:0007669"/>
    <property type="project" value="UniProtKB-UniRule"/>
</dbReference>
<dbReference type="Gene3D" id="3.40.50.300">
    <property type="entry name" value="P-loop containing nucleotide triphosphate hydrolases"/>
    <property type="match status" value="1"/>
</dbReference>
<dbReference type="Gene3D" id="3.40.1170.10">
    <property type="entry name" value="DNA repair protein MutS, domain I"/>
    <property type="match status" value="1"/>
</dbReference>
<evidence type="ECO:0000256" key="9">
    <source>
        <dbReference type="HAMAP-Rule" id="MF_00096"/>
    </source>
</evidence>
<evidence type="ECO:0000256" key="6">
    <source>
        <dbReference type="ARBA" id="ARBA00023125"/>
    </source>
</evidence>
<feature type="binding site" evidence="9">
    <location>
        <begin position="604"/>
        <end position="611"/>
    </location>
    <ligand>
        <name>ATP</name>
        <dbReference type="ChEBI" id="CHEBI:30616"/>
    </ligand>
</feature>
<dbReference type="GO" id="GO:0030983">
    <property type="term" value="F:mismatched DNA binding"/>
    <property type="evidence" value="ECO:0007669"/>
    <property type="project" value="InterPro"/>
</dbReference>
<name>A0A1Q8QVX1_9FIRM</name>
<dbReference type="GO" id="GO:0140664">
    <property type="term" value="F:ATP-dependent DNA damage sensor activity"/>
    <property type="evidence" value="ECO:0007669"/>
    <property type="project" value="InterPro"/>
</dbReference>
<evidence type="ECO:0000313" key="12">
    <source>
        <dbReference type="EMBL" id="OLN31470.1"/>
    </source>
</evidence>
<dbReference type="GO" id="GO:0003684">
    <property type="term" value="F:damaged DNA binding"/>
    <property type="evidence" value="ECO:0007669"/>
    <property type="project" value="UniProtKB-UniRule"/>
</dbReference>
<dbReference type="CDD" id="cd03284">
    <property type="entry name" value="ABC_MutS1"/>
    <property type="match status" value="1"/>
</dbReference>
<dbReference type="SUPFAM" id="SSF53150">
    <property type="entry name" value="DNA repair protein MutS, domain II"/>
    <property type="match status" value="1"/>
</dbReference>
<dbReference type="Pfam" id="PF01624">
    <property type="entry name" value="MutS_I"/>
    <property type="match status" value="1"/>
</dbReference>
<organism evidence="12 13">
    <name type="scientific">Desulfosporosinus metallidurans</name>
    <dbReference type="NCBI Taxonomy" id="1888891"/>
    <lineage>
        <taxon>Bacteria</taxon>
        <taxon>Bacillati</taxon>
        <taxon>Bacillota</taxon>
        <taxon>Clostridia</taxon>
        <taxon>Eubacteriales</taxon>
        <taxon>Desulfitobacteriaceae</taxon>
        <taxon>Desulfosporosinus</taxon>
    </lineage>
</organism>
<protein>
    <recommendedName>
        <fullName evidence="2 9">DNA mismatch repair protein MutS</fullName>
    </recommendedName>
</protein>
<dbReference type="InterPro" id="IPR016151">
    <property type="entry name" value="DNA_mismatch_repair_MutS_N"/>
</dbReference>
<evidence type="ECO:0000256" key="5">
    <source>
        <dbReference type="ARBA" id="ARBA00022840"/>
    </source>
</evidence>
<dbReference type="Pfam" id="PF05192">
    <property type="entry name" value="MutS_III"/>
    <property type="match status" value="1"/>
</dbReference>
<gene>
    <name evidence="9" type="primary">mutS</name>
    <name evidence="12" type="ORF">DSOL_2643</name>
</gene>
<dbReference type="Pfam" id="PF05190">
    <property type="entry name" value="MutS_IV"/>
    <property type="match status" value="1"/>
</dbReference>
<dbReference type="GO" id="GO:0005524">
    <property type="term" value="F:ATP binding"/>
    <property type="evidence" value="ECO:0007669"/>
    <property type="project" value="UniProtKB-UniRule"/>
</dbReference>
<reference evidence="12 13" key="1">
    <citation type="submission" date="2016-09" db="EMBL/GenBank/DDBJ databases">
        <title>Complete genome of Desulfosporosinus sp. OL.</title>
        <authorList>
            <person name="Mardanov A."/>
            <person name="Beletsky A."/>
            <person name="Panova A."/>
            <person name="Karnachuk O."/>
            <person name="Ravin N."/>
        </authorList>
    </citation>
    <scope>NUCLEOTIDE SEQUENCE [LARGE SCALE GENOMIC DNA]</scope>
    <source>
        <strain evidence="12 13">OL</strain>
    </source>
</reference>
<dbReference type="SUPFAM" id="SSF55271">
    <property type="entry name" value="DNA repair protein MutS, domain I"/>
    <property type="match status" value="1"/>
</dbReference>
<dbReference type="STRING" id="1888891.DSOL_2643"/>
<dbReference type="GO" id="GO:0005829">
    <property type="term" value="C:cytosol"/>
    <property type="evidence" value="ECO:0007669"/>
    <property type="project" value="TreeGrafter"/>
</dbReference>
<dbReference type="Gene3D" id="1.10.1420.10">
    <property type="match status" value="2"/>
</dbReference>
<dbReference type="FunFam" id="3.40.50.300:FF:000870">
    <property type="entry name" value="MutS protein homolog 4"/>
    <property type="match status" value="1"/>
</dbReference>
<dbReference type="Gene3D" id="3.30.420.110">
    <property type="entry name" value="MutS, connector domain"/>
    <property type="match status" value="1"/>
</dbReference>
<dbReference type="FunFam" id="3.40.1170.10:FF:000001">
    <property type="entry name" value="DNA mismatch repair protein MutS"/>
    <property type="match status" value="1"/>
</dbReference>
<dbReference type="SMART" id="SM00534">
    <property type="entry name" value="MUTSac"/>
    <property type="match status" value="1"/>
</dbReference>
<dbReference type="SMART" id="SM00533">
    <property type="entry name" value="MUTSd"/>
    <property type="match status" value="1"/>
</dbReference>
<evidence type="ECO:0000256" key="1">
    <source>
        <dbReference type="ARBA" id="ARBA00006271"/>
    </source>
</evidence>
<comment type="function">
    <text evidence="8 9">This protein is involved in the repair of mismatches in DNA. It is possible that it carries out the mismatch recognition step. This protein has a weak ATPase activity.</text>
</comment>
<keyword evidence="3 9" id="KW-0547">Nucleotide-binding</keyword>
<dbReference type="InterPro" id="IPR045076">
    <property type="entry name" value="MutS"/>
</dbReference>
<dbReference type="InterPro" id="IPR036678">
    <property type="entry name" value="MutS_con_dom_sf"/>
</dbReference>
<dbReference type="SUPFAM" id="SSF48334">
    <property type="entry name" value="DNA repair protein MutS, domain III"/>
    <property type="match status" value="1"/>
</dbReference>
<comment type="caution">
    <text evidence="12">The sequence shown here is derived from an EMBL/GenBank/DDBJ whole genome shotgun (WGS) entry which is preliminary data.</text>
</comment>
<keyword evidence="4 9" id="KW-0227">DNA damage</keyword>
<dbReference type="InterPro" id="IPR027417">
    <property type="entry name" value="P-loop_NTPase"/>
</dbReference>
<dbReference type="EMBL" id="MLBF01000018">
    <property type="protein sequence ID" value="OLN31470.1"/>
    <property type="molecule type" value="Genomic_DNA"/>
</dbReference>
<dbReference type="InterPro" id="IPR017261">
    <property type="entry name" value="DNA_mismatch_repair_MutS/MSH"/>
</dbReference>
<dbReference type="InterPro" id="IPR007696">
    <property type="entry name" value="DNA_mismatch_repair_MutS_core"/>
</dbReference>
<evidence type="ECO:0000256" key="8">
    <source>
        <dbReference type="ARBA" id="ARBA00024647"/>
    </source>
</evidence>
<evidence type="ECO:0000313" key="13">
    <source>
        <dbReference type="Proteomes" id="UP000186102"/>
    </source>
</evidence>
<dbReference type="Pfam" id="PF00488">
    <property type="entry name" value="MutS_V"/>
    <property type="match status" value="1"/>
</dbReference>
<evidence type="ECO:0000256" key="10">
    <source>
        <dbReference type="RuleBase" id="RU003756"/>
    </source>
</evidence>
<feature type="domain" description="DNA mismatch repair proteins mutS family" evidence="11">
    <location>
        <begin position="678"/>
        <end position="694"/>
    </location>
</feature>
<dbReference type="Pfam" id="PF05188">
    <property type="entry name" value="MutS_II"/>
    <property type="match status" value="1"/>
</dbReference>
<comment type="similarity">
    <text evidence="1 9 10">Belongs to the DNA mismatch repair MutS family.</text>
</comment>
<evidence type="ECO:0000256" key="2">
    <source>
        <dbReference type="ARBA" id="ARBA00021982"/>
    </source>
</evidence>
<dbReference type="PROSITE" id="PS00486">
    <property type="entry name" value="DNA_MISMATCH_REPAIR_2"/>
    <property type="match status" value="1"/>
</dbReference>
<dbReference type="Proteomes" id="UP000186102">
    <property type="component" value="Unassembled WGS sequence"/>
</dbReference>
<sequence>MTTPMLKQYQGIKAKAPEAILFYRLGDFYEMFGEDAELAAPILQIALTARDAGEGKRIPMCGVPYHALDSYLSKLVNAGHKVAICEQVEDPKNAKGIVNRDIIRVVSPGTLTELVSERANRYLASVYFAQHWGLAFLDLSTGEFTIFQTPELDSLLAELSRINPAELILPPDLSKKPKLWMGYYCTVREQKTFCGQDLKNRFSEQLALFTEFPVATQAATALWSYVLETIPGLDPTHIISIKTYRSEQWMFLDQWTRRNLELTESLRDQGKKGTLLSVLDVTQTALGGRLLKHWIDKPLLVRDVIERRLNSVEELTTDSFLRNDLYKLLSQVYDLERLMGKVSYGTANAKDLLSLAQTLALLPELCKLLNSSSAETLKSNAPQLEVEGLGSFVTTLNDALNPTPSLSPRDGNIIKTGYSIEVDELRSISTGGKEWVARLENAERERTGIRSLKIGYNKVFGYYIEITHTNAHLIPTNYQRKQTLSNAERFITPELKEYEQKIIGAEEKLKELEYELFIALRETVRTYTKPILQVAHVLAELDVFVSLAEVAVRHHYVRPQIKDDGQILITEGRHPVVEEMLEPGVFVPNDTHLTKSHHLALITGPNMAGKSTYMRQVALIVLMAHIGSFVPAKKACITQVDRIFTRVGASDDLAAGQSTFMVEMKEVAHILNYATEKSLIILDEIGRGTATFDGLSIAWAVTEHLVQNPAFNPKTLFATHYHELTHLQDDFPGLFNLHVGVKERGEDIIFLHKILSGKADRSYGIQVARLAGLPQGLLQRAKTLLLELESTEPTHAISDSPNVVTQFSLFDVPQTHPLLQEINQLPLDDMTARQALQYLFDLRERIQSSETI</sequence>
<keyword evidence="6 9" id="KW-0238">DNA-binding</keyword>
<dbReference type="InterPro" id="IPR005748">
    <property type="entry name" value="DNA_mismatch_repair_MutS"/>
</dbReference>